<feature type="transmembrane region" description="Helical" evidence="1">
    <location>
        <begin position="53"/>
        <end position="74"/>
    </location>
</feature>
<evidence type="ECO:0000313" key="3">
    <source>
        <dbReference type="Proteomes" id="UP000179540"/>
    </source>
</evidence>
<organism evidence="2 3">
    <name type="scientific">Rothia kristinae</name>
    <dbReference type="NCBI Taxonomy" id="37923"/>
    <lineage>
        <taxon>Bacteria</taxon>
        <taxon>Bacillati</taxon>
        <taxon>Actinomycetota</taxon>
        <taxon>Actinomycetes</taxon>
        <taxon>Micrococcales</taxon>
        <taxon>Micrococcaceae</taxon>
        <taxon>Rothia</taxon>
    </lineage>
</organism>
<name>A0A1S2MZ85_9MICC</name>
<dbReference type="Proteomes" id="UP000179540">
    <property type="component" value="Unassembled WGS sequence"/>
</dbReference>
<accession>A0A1S2MZ85</accession>
<evidence type="ECO:0008006" key="4">
    <source>
        <dbReference type="Google" id="ProtNLM"/>
    </source>
</evidence>
<sequence>MSRDAGRLPSAPEAPAAWKLGLRGLAQPLSVVLAVLVWTAFRGDGPRTAPSSLLGFAVAVVVGILVAAAMNRWIPEVTYTRYRRTSRRAIRWRIGCGLGAWLACLALFGLIVIVGGAVTAMDGIILGTGLVVGLIAAALCYGWEMRRYRHRIAAGE</sequence>
<feature type="transmembrane region" description="Helical" evidence="1">
    <location>
        <begin position="94"/>
        <end position="118"/>
    </location>
</feature>
<reference evidence="2 3" key="1">
    <citation type="submission" date="2016-10" db="EMBL/GenBank/DDBJ databases">
        <title>Draft genome sequence of strain LCT isolated from the Shenzhou X spacecraft of China.</title>
        <authorList>
            <person name="Huang B."/>
        </authorList>
    </citation>
    <scope>NUCLEOTIDE SEQUENCE [LARGE SCALE GENOMIC DNA]</scope>
    <source>
        <strain evidence="2 3">LCT-H5</strain>
    </source>
</reference>
<protein>
    <recommendedName>
        <fullName evidence="4">Transmembrane protein</fullName>
    </recommendedName>
</protein>
<dbReference type="EMBL" id="MODZ01000007">
    <property type="protein sequence ID" value="OIJ35668.1"/>
    <property type="molecule type" value="Genomic_DNA"/>
</dbReference>
<feature type="transmembrane region" description="Helical" evidence="1">
    <location>
        <begin position="20"/>
        <end position="41"/>
    </location>
</feature>
<feature type="transmembrane region" description="Helical" evidence="1">
    <location>
        <begin position="124"/>
        <end position="143"/>
    </location>
</feature>
<gene>
    <name evidence="2" type="ORF">BK826_06395</name>
</gene>
<evidence type="ECO:0000313" key="2">
    <source>
        <dbReference type="EMBL" id="OIJ35668.1"/>
    </source>
</evidence>
<evidence type="ECO:0000256" key="1">
    <source>
        <dbReference type="SAM" id="Phobius"/>
    </source>
</evidence>
<dbReference type="RefSeq" id="WP_075514899.1">
    <property type="nucleotide sequence ID" value="NZ_MODZ01000007.1"/>
</dbReference>
<comment type="caution">
    <text evidence="2">The sequence shown here is derived from an EMBL/GenBank/DDBJ whole genome shotgun (WGS) entry which is preliminary data.</text>
</comment>
<dbReference type="AlphaFoldDB" id="A0A1S2MZ85"/>
<proteinExistence type="predicted"/>
<keyword evidence="1" id="KW-1133">Transmembrane helix</keyword>
<keyword evidence="1" id="KW-0472">Membrane</keyword>
<keyword evidence="1" id="KW-0812">Transmembrane</keyword>